<dbReference type="AlphaFoldDB" id="A0A2H3AU79"/>
<evidence type="ECO:0000313" key="2">
    <source>
        <dbReference type="Proteomes" id="UP000218334"/>
    </source>
</evidence>
<protein>
    <submittedName>
        <fullName evidence="1">Uncharacterized protein</fullName>
    </submittedName>
</protein>
<reference evidence="2" key="1">
    <citation type="journal article" date="2017" name="Nat. Ecol. Evol.">
        <title>Genome expansion and lineage-specific genetic innovations in the forest pathogenic fungi Armillaria.</title>
        <authorList>
            <person name="Sipos G."/>
            <person name="Prasanna A.N."/>
            <person name="Walter M.C."/>
            <person name="O'Connor E."/>
            <person name="Balint B."/>
            <person name="Krizsan K."/>
            <person name="Kiss B."/>
            <person name="Hess J."/>
            <person name="Varga T."/>
            <person name="Slot J."/>
            <person name="Riley R."/>
            <person name="Boka B."/>
            <person name="Rigling D."/>
            <person name="Barry K."/>
            <person name="Lee J."/>
            <person name="Mihaltcheva S."/>
            <person name="LaButti K."/>
            <person name="Lipzen A."/>
            <person name="Waldron R."/>
            <person name="Moloney N.M."/>
            <person name="Sperisen C."/>
            <person name="Kredics L."/>
            <person name="Vagvoelgyi C."/>
            <person name="Patrignani A."/>
            <person name="Fitzpatrick D."/>
            <person name="Nagy I."/>
            <person name="Doyle S."/>
            <person name="Anderson J.B."/>
            <person name="Grigoriev I.V."/>
            <person name="Gueldener U."/>
            <person name="Muensterkoetter M."/>
            <person name="Nagy L.G."/>
        </authorList>
    </citation>
    <scope>NUCLEOTIDE SEQUENCE [LARGE SCALE GENOMIC DNA]</scope>
    <source>
        <strain evidence="2">28-4</strain>
    </source>
</reference>
<keyword evidence="2" id="KW-1185">Reference proteome</keyword>
<dbReference type="Proteomes" id="UP000218334">
    <property type="component" value="Unassembled WGS sequence"/>
</dbReference>
<name>A0A2H3AU79_9AGAR</name>
<sequence length="78" mass="8705">MFRTTRAVLSGGAGVTRVVYGWGNRVQLVEPPQRSNTFKFPSNERVVSVRLGWDSVKEAYVCYVLDYSFGGASTSHCR</sequence>
<gene>
    <name evidence="1" type="ORF">ARMSODRAFT_966123</name>
</gene>
<dbReference type="EMBL" id="KZ293489">
    <property type="protein sequence ID" value="PBK60284.1"/>
    <property type="molecule type" value="Genomic_DNA"/>
</dbReference>
<proteinExistence type="predicted"/>
<organism evidence="1 2">
    <name type="scientific">Armillaria solidipes</name>
    <dbReference type="NCBI Taxonomy" id="1076256"/>
    <lineage>
        <taxon>Eukaryota</taxon>
        <taxon>Fungi</taxon>
        <taxon>Dikarya</taxon>
        <taxon>Basidiomycota</taxon>
        <taxon>Agaricomycotina</taxon>
        <taxon>Agaricomycetes</taxon>
        <taxon>Agaricomycetidae</taxon>
        <taxon>Agaricales</taxon>
        <taxon>Marasmiineae</taxon>
        <taxon>Physalacriaceae</taxon>
        <taxon>Armillaria</taxon>
    </lineage>
</organism>
<evidence type="ECO:0000313" key="1">
    <source>
        <dbReference type="EMBL" id="PBK60284.1"/>
    </source>
</evidence>
<accession>A0A2H3AU79</accession>